<evidence type="ECO:0000259" key="9">
    <source>
        <dbReference type="SMART" id="SM01359"/>
    </source>
</evidence>
<dbReference type="Gene3D" id="2.60.40.10">
    <property type="entry name" value="Immunoglobulins"/>
    <property type="match status" value="2"/>
</dbReference>
<dbReference type="SUPFAM" id="SSF81296">
    <property type="entry name" value="E set domains"/>
    <property type="match status" value="1"/>
</dbReference>
<accession>A0AA35LIT5</accession>
<dbReference type="InterPro" id="IPR041813">
    <property type="entry name" value="A2M_TED"/>
</dbReference>
<dbReference type="InterPro" id="IPR009048">
    <property type="entry name" value="A-macroglobulin_rcpt-bd"/>
</dbReference>
<proteinExistence type="inferred from homology"/>
<comment type="subcellular location">
    <subcellularLocation>
        <location evidence="1">Secreted</location>
    </subcellularLocation>
</comment>
<dbReference type="PANTHER" id="PTHR11412:SF182">
    <property type="entry name" value="ALPHA-2-MACROGLOBULIN-LIKE PROTEIN 1"/>
    <property type="match status" value="1"/>
</dbReference>
<dbReference type="InterPro" id="IPR008930">
    <property type="entry name" value="Terpenoid_cyclase/PrenylTrfase"/>
</dbReference>
<keyword evidence="13" id="KW-1185">Reference proteome</keyword>
<protein>
    <submittedName>
        <fullName evidence="12">Alpha-2-macroglobulin-like protein 1</fullName>
    </submittedName>
</protein>
<evidence type="ECO:0000256" key="4">
    <source>
        <dbReference type="ARBA" id="ARBA00022690"/>
    </source>
</evidence>
<dbReference type="InterPro" id="IPR011625">
    <property type="entry name" value="A2M_N_BRD"/>
</dbReference>
<evidence type="ECO:0000256" key="2">
    <source>
        <dbReference type="ARBA" id="ARBA00010952"/>
    </source>
</evidence>
<dbReference type="InterPro" id="IPR011626">
    <property type="entry name" value="Alpha-macroglobulin_TED"/>
</dbReference>
<dbReference type="SMART" id="SM01361">
    <property type="entry name" value="A2M_recep"/>
    <property type="match status" value="1"/>
</dbReference>
<dbReference type="Pfam" id="PF07678">
    <property type="entry name" value="TED_complement"/>
    <property type="match status" value="1"/>
</dbReference>
<dbReference type="SUPFAM" id="SSF48239">
    <property type="entry name" value="Terpenoid cyclases/Protein prenyltransferases"/>
    <property type="match status" value="1"/>
</dbReference>
<evidence type="ECO:0000256" key="6">
    <source>
        <dbReference type="ARBA" id="ARBA00022900"/>
    </source>
</evidence>
<dbReference type="Pfam" id="PF17789">
    <property type="entry name" value="MG4"/>
    <property type="match status" value="1"/>
</dbReference>
<dbReference type="InterPro" id="IPR047565">
    <property type="entry name" value="Alpha-macroglob_thiol-ester_cl"/>
</dbReference>
<reference evidence="12" key="1">
    <citation type="submission" date="2022-12" db="EMBL/GenBank/DDBJ databases">
        <authorList>
            <person name="Alioto T."/>
            <person name="Alioto T."/>
            <person name="Gomez Garrido J."/>
        </authorList>
    </citation>
    <scope>NUCLEOTIDE SEQUENCE</scope>
</reference>
<dbReference type="Gene3D" id="2.60.40.1940">
    <property type="match status" value="1"/>
</dbReference>
<keyword evidence="6" id="KW-0722">Serine protease inhibitor</keyword>
<evidence type="ECO:0000256" key="3">
    <source>
        <dbReference type="ARBA" id="ARBA00022525"/>
    </source>
</evidence>
<dbReference type="CDD" id="cd02897">
    <property type="entry name" value="A2M_2"/>
    <property type="match status" value="1"/>
</dbReference>
<evidence type="ECO:0000256" key="1">
    <source>
        <dbReference type="ARBA" id="ARBA00004613"/>
    </source>
</evidence>
<dbReference type="Gene3D" id="6.20.50.160">
    <property type="match status" value="1"/>
</dbReference>
<gene>
    <name evidence="12" type="ORF">PODLI_1B036743</name>
</gene>
<keyword evidence="5" id="KW-0732">Signal</keyword>
<evidence type="ECO:0000259" key="10">
    <source>
        <dbReference type="SMART" id="SM01360"/>
    </source>
</evidence>
<dbReference type="InterPro" id="IPR002890">
    <property type="entry name" value="MG2"/>
</dbReference>
<dbReference type="EMBL" id="OX395142">
    <property type="protein sequence ID" value="CAI5796364.1"/>
    <property type="molecule type" value="Genomic_DNA"/>
</dbReference>
<evidence type="ECO:0000256" key="5">
    <source>
        <dbReference type="ARBA" id="ARBA00022729"/>
    </source>
</evidence>
<dbReference type="PROSITE" id="PS00477">
    <property type="entry name" value="ALPHA_2_MACROGLOBULIN"/>
    <property type="match status" value="1"/>
</dbReference>
<feature type="domain" description="Alpha-macroglobulin receptor-binding" evidence="11">
    <location>
        <begin position="1304"/>
        <end position="1391"/>
    </location>
</feature>
<dbReference type="Pfam" id="PF01835">
    <property type="entry name" value="MG2"/>
    <property type="match status" value="1"/>
</dbReference>
<comment type="similarity">
    <text evidence="2">Belongs to the protease inhibitor I39 (alpha-2-macroglobulin) family.</text>
</comment>
<dbReference type="GO" id="GO:0005615">
    <property type="term" value="C:extracellular space"/>
    <property type="evidence" value="ECO:0007669"/>
    <property type="project" value="InterPro"/>
</dbReference>
<evidence type="ECO:0000313" key="13">
    <source>
        <dbReference type="Proteomes" id="UP001178461"/>
    </source>
</evidence>
<feature type="domain" description="Alpha-2-macroglobulin" evidence="10">
    <location>
        <begin position="700"/>
        <end position="790"/>
    </location>
</feature>
<dbReference type="Pfam" id="PF17791">
    <property type="entry name" value="MG3"/>
    <property type="match status" value="1"/>
</dbReference>
<dbReference type="Gene3D" id="2.60.40.690">
    <property type="entry name" value="Alpha-macroglobulin, receptor-binding domain"/>
    <property type="match status" value="1"/>
</dbReference>
<dbReference type="InterPro" id="IPR001599">
    <property type="entry name" value="Macroglobln_a2"/>
</dbReference>
<dbReference type="Proteomes" id="UP001178461">
    <property type="component" value="Chromosome 17"/>
</dbReference>
<keyword evidence="4" id="KW-0646">Protease inhibitor</keyword>
<organism evidence="12 13">
    <name type="scientific">Podarcis lilfordi</name>
    <name type="common">Lilford's wall lizard</name>
    <dbReference type="NCBI Taxonomy" id="74358"/>
    <lineage>
        <taxon>Eukaryota</taxon>
        <taxon>Metazoa</taxon>
        <taxon>Chordata</taxon>
        <taxon>Craniata</taxon>
        <taxon>Vertebrata</taxon>
        <taxon>Euteleostomi</taxon>
        <taxon>Lepidosauria</taxon>
        <taxon>Squamata</taxon>
        <taxon>Bifurcata</taxon>
        <taxon>Unidentata</taxon>
        <taxon>Episquamata</taxon>
        <taxon>Laterata</taxon>
        <taxon>Lacertibaenia</taxon>
        <taxon>Lacertidae</taxon>
        <taxon>Podarcis</taxon>
    </lineage>
</organism>
<evidence type="ECO:0000259" key="11">
    <source>
        <dbReference type="SMART" id="SM01361"/>
    </source>
</evidence>
<dbReference type="Gene3D" id="2.20.130.20">
    <property type="match status" value="1"/>
</dbReference>
<dbReference type="Gene3D" id="2.60.120.1540">
    <property type="match status" value="1"/>
</dbReference>
<keyword evidence="8" id="KW-0325">Glycoprotein</keyword>
<evidence type="ECO:0000256" key="8">
    <source>
        <dbReference type="ARBA" id="ARBA00023180"/>
    </source>
</evidence>
<dbReference type="InterPro" id="IPR050473">
    <property type="entry name" value="A2M/Complement_sys"/>
</dbReference>
<dbReference type="SMART" id="SM01419">
    <property type="entry name" value="Thiol-ester_cl"/>
    <property type="match status" value="1"/>
</dbReference>
<dbReference type="Pfam" id="PF00207">
    <property type="entry name" value="A2M"/>
    <property type="match status" value="1"/>
</dbReference>
<name>A0AA35LIT5_9SAUR</name>
<dbReference type="Gene3D" id="2.60.40.1930">
    <property type="match status" value="2"/>
</dbReference>
<dbReference type="GO" id="GO:0004867">
    <property type="term" value="F:serine-type endopeptidase inhibitor activity"/>
    <property type="evidence" value="ECO:0007669"/>
    <property type="project" value="UniProtKB-KW"/>
</dbReference>
<dbReference type="InterPro" id="IPR019742">
    <property type="entry name" value="MacrogloblnA2_CS"/>
</dbReference>
<dbReference type="SUPFAM" id="SSF49410">
    <property type="entry name" value="Alpha-macroglobulin receptor domain"/>
    <property type="match status" value="1"/>
</dbReference>
<dbReference type="InterPro" id="IPR036595">
    <property type="entry name" value="A-macroglobulin_rcpt-bd_sf"/>
</dbReference>
<sequence>MDLGDVETSVVLSITLETKNKTHVLLDGFRWHEKQLKCLTFTVPPPADGSEEVAAIRLSDAQGKIDEQKQVLIQKAESGTFLQMDKPIYSPGQLVQFRIITLDEGFIPLATEHQLVELQDPAGNRIAQWNNVQPDNGVVQLSYQLAAEPMLGVYRIIVDHGKAFLIFEVLEYVIRKFEVVVVQPAIIYSADSNFPLKVCGRYTYGKPVQGLMQISLCQKAYRYFWRSPDTTAPPPTDICQDFKGQTDRTGCFSAVVELSQFRPSSYEYSHSIDVEASLEEAGTGVQANVARQFYMSDQAGSMNFVETDDYYHQGYPFRGKLKALQRDGSIMKNHDVFLVIHLNNNQTNMLLTTDSNGIAEFSLDTEAWNGKGVSLEGRLQMEDPVYEPGKINQYHQNAFLYLQPYYTTAKSSVKVRRVPGVVPCNQEQEIQVDYSIKDSDLGEEGKAKGIPFSYYVTGRGKILMHGQKNVGGDGGGLQGSFSISLPFTSDFAPQPSLVVYSLFHDGGAIADKVSFEVSMCFKNQVSLGLSQQQELPGTSINLELKATPGSLCAIRAVDQSVLLLRNDRDFTNTTVYDRFYFLGGYPYQVTEYDHCDGLGPIGDPMPLARSKRYSWRPWFDDGGVDFFSFLKVMGLKVLSNNKIKKPATCRHHYSPYGMVASRLLGGGLQSGSRPALASESRPWLSDADIDAQVRQNFPETWIWKLYNVDPSGEKSVALTVPDTITEWKVSMFCTSQSSGLGISPPARLTVFKPFFVDVTLPYSVVRGESFPMIATVFNYLKHCMWVQVILSKSEDYEVQPCKDCEYTSCLCAGEAKTYSWNVKASKLGVMNFTGRSDTLIKSLLVRPEGVLAEKAHSSLLCPEGGSASDSFSLELPEDVVPDSARAQVSVLGDIMGTALQNLDKLVQMPSGCGEQNMVLFAPIIYVLQYLENTGQMDEELKTKALGYLQSGYQRQLQYKHRDGSYSAFGESDGQGNTWLTAFVIKVFSKAEEYTFIDDEDIQAALRWLASYQQPDGSFANVGKLFHRTMKGGVNNVISLTAYIIGALLEARKPLEDPVVKNGLDYLKTTVSNTTDIYVQGLLAYVFTLAGDVAMRQMLLTKLDQQAIKSGGQIYWSPRTAPASTENPWSQPESVSVELTAYVLLARLSPQNVSNEDIKKATDIVAWLTKQQNAYGGFASTQDTVVALQALAKYGAVTYTRSEDLLITVKSDKTFQQSFHVDDTNRLVLQQATLPDIPGEYAMQASGKGCGYVQAVLRYNIPPSKNEDTFNLDVKAVGKGCEQETAPRFLTLHISASYVGSRGTSNMAMIEVKMLSGFHPVQGTNHDLKQQPLVKRVEIGEEHLTIYLDQLGKERQTYTLAMSQDIPVKDLKPAAVKVYDYYQPDEQSTVEYEDPCY</sequence>
<dbReference type="InterPro" id="IPR013783">
    <property type="entry name" value="Ig-like_fold"/>
</dbReference>
<keyword evidence="7" id="KW-1015">Disulfide bond</keyword>
<dbReference type="PANTHER" id="PTHR11412">
    <property type="entry name" value="MACROGLOBULIN / COMPLEMENT"/>
    <property type="match status" value="1"/>
</dbReference>
<dbReference type="InterPro" id="IPR014756">
    <property type="entry name" value="Ig_E-set"/>
</dbReference>
<evidence type="ECO:0000313" key="12">
    <source>
        <dbReference type="EMBL" id="CAI5796364.1"/>
    </source>
</evidence>
<keyword evidence="3" id="KW-0964">Secreted</keyword>
<evidence type="ECO:0000256" key="7">
    <source>
        <dbReference type="ARBA" id="ARBA00023157"/>
    </source>
</evidence>
<dbReference type="FunFam" id="1.50.10.20:FF:000001">
    <property type="entry name" value="CD109 isoform 1"/>
    <property type="match status" value="1"/>
</dbReference>
<dbReference type="InterPro" id="IPR041555">
    <property type="entry name" value="MG3"/>
</dbReference>
<feature type="domain" description="Alpha-2-macroglobulin bait region" evidence="9">
    <location>
        <begin position="413"/>
        <end position="564"/>
    </location>
</feature>
<dbReference type="SMART" id="SM01359">
    <property type="entry name" value="A2M_N_2"/>
    <property type="match status" value="1"/>
</dbReference>
<dbReference type="SMART" id="SM01360">
    <property type="entry name" value="A2M"/>
    <property type="match status" value="1"/>
</dbReference>
<dbReference type="InterPro" id="IPR040839">
    <property type="entry name" value="MG4"/>
</dbReference>
<dbReference type="Pfam" id="PF07677">
    <property type="entry name" value="A2M_recep"/>
    <property type="match status" value="1"/>
</dbReference>
<dbReference type="Pfam" id="PF07703">
    <property type="entry name" value="A2M_BRD"/>
    <property type="match status" value="1"/>
</dbReference>
<dbReference type="FunFam" id="2.60.40.1930:FF:000001">
    <property type="entry name" value="CD109 isoform 3"/>
    <property type="match status" value="1"/>
</dbReference>
<dbReference type="Gene3D" id="1.50.10.20">
    <property type="match status" value="1"/>
</dbReference>